<dbReference type="STRING" id="121224.E0VQG7"/>
<dbReference type="InterPro" id="IPR044666">
    <property type="entry name" value="Cyclophilin_A-like"/>
</dbReference>
<evidence type="ECO:0000313" key="9">
    <source>
        <dbReference type="EMBL" id="EEB15623.1"/>
    </source>
</evidence>
<feature type="compositionally biased region" description="Basic residues" evidence="7">
    <location>
        <begin position="463"/>
        <end position="472"/>
    </location>
</feature>
<evidence type="ECO:0000256" key="5">
    <source>
        <dbReference type="ARBA" id="ARBA00042090"/>
    </source>
</evidence>
<dbReference type="KEGG" id="phu:Phum_PHUM377470"/>
<evidence type="ECO:0000256" key="1">
    <source>
        <dbReference type="ARBA" id="ARBA00004123"/>
    </source>
</evidence>
<keyword evidence="11" id="KW-1185">Reference proteome</keyword>
<dbReference type="VEuPathDB" id="VectorBase:PHUM377470"/>
<protein>
    <recommendedName>
        <fullName evidence="4">Spliceosome-associated protein CWC27 homolog</fullName>
    </recommendedName>
    <alternativeName>
        <fullName evidence="5">Probable inactive peptidyl-prolyl cis-trans isomerase CWC27 homolog</fullName>
    </alternativeName>
</protein>
<dbReference type="PANTHER" id="PTHR45625">
    <property type="entry name" value="PEPTIDYL-PROLYL CIS-TRANS ISOMERASE-RELATED"/>
    <property type="match status" value="1"/>
</dbReference>
<evidence type="ECO:0000313" key="11">
    <source>
        <dbReference type="Proteomes" id="UP000009046"/>
    </source>
</evidence>
<dbReference type="SUPFAM" id="SSF50891">
    <property type="entry name" value="Cyclophilin-like"/>
    <property type="match status" value="1"/>
</dbReference>
<comment type="subcellular location">
    <subcellularLocation>
        <location evidence="1">Nucleus</location>
    </subcellularLocation>
</comment>
<keyword evidence="3" id="KW-0539">Nucleus</keyword>
<dbReference type="Pfam" id="PF00160">
    <property type="entry name" value="Pro_isomerase"/>
    <property type="match status" value="1"/>
</dbReference>
<feature type="region of interest" description="Disordered" evidence="7">
    <location>
        <begin position="285"/>
        <end position="306"/>
    </location>
</feature>
<dbReference type="GeneID" id="8240262"/>
<dbReference type="PRINTS" id="PR00153">
    <property type="entry name" value="CSAPPISMRASE"/>
</dbReference>
<dbReference type="InterPro" id="IPR002130">
    <property type="entry name" value="Cyclophilin-type_PPIase_dom"/>
</dbReference>
<evidence type="ECO:0000256" key="3">
    <source>
        <dbReference type="ARBA" id="ARBA00023242"/>
    </source>
</evidence>
<dbReference type="InParanoid" id="E0VQG7"/>
<evidence type="ECO:0000259" key="8">
    <source>
        <dbReference type="PROSITE" id="PS50072"/>
    </source>
</evidence>
<dbReference type="PANTHER" id="PTHR45625:SF6">
    <property type="entry name" value="SPLICEOSOME-ASSOCIATED PROTEIN CWC27 HOMOLOG"/>
    <property type="match status" value="1"/>
</dbReference>
<organism>
    <name type="scientific">Pediculus humanus subsp. corporis</name>
    <name type="common">Body louse</name>
    <dbReference type="NCBI Taxonomy" id="121224"/>
    <lineage>
        <taxon>Eukaryota</taxon>
        <taxon>Metazoa</taxon>
        <taxon>Ecdysozoa</taxon>
        <taxon>Arthropoda</taxon>
        <taxon>Hexapoda</taxon>
        <taxon>Insecta</taxon>
        <taxon>Pterygota</taxon>
        <taxon>Neoptera</taxon>
        <taxon>Paraneoptera</taxon>
        <taxon>Psocodea</taxon>
        <taxon>Troctomorpha</taxon>
        <taxon>Phthiraptera</taxon>
        <taxon>Anoplura</taxon>
        <taxon>Pediculidae</taxon>
        <taxon>Pediculus</taxon>
    </lineage>
</organism>
<dbReference type="GO" id="GO:0071013">
    <property type="term" value="C:catalytic step 2 spliceosome"/>
    <property type="evidence" value="ECO:0007669"/>
    <property type="project" value="TreeGrafter"/>
</dbReference>
<reference evidence="10" key="3">
    <citation type="submission" date="2020-05" db="UniProtKB">
        <authorList>
            <consortium name="EnsemblMetazoa"/>
        </authorList>
    </citation>
    <scope>IDENTIFICATION</scope>
    <source>
        <strain evidence="10">USDA</strain>
    </source>
</reference>
<dbReference type="RefSeq" id="XP_002428361.1">
    <property type="nucleotide sequence ID" value="XM_002428316.1"/>
</dbReference>
<evidence type="ECO:0000256" key="2">
    <source>
        <dbReference type="ARBA" id="ARBA00007365"/>
    </source>
</evidence>
<dbReference type="CDD" id="cd01925">
    <property type="entry name" value="cyclophilin_CeCYP16-like"/>
    <property type="match status" value="1"/>
</dbReference>
<comment type="similarity">
    <text evidence="2">Belongs to the cyclophilin-type PPIase family.</text>
</comment>
<reference evidence="9" key="1">
    <citation type="submission" date="2007-04" db="EMBL/GenBank/DDBJ databases">
        <title>Annotation of Pediculus humanus corporis strain USDA.</title>
        <authorList>
            <person name="Kirkness E."/>
            <person name="Hannick L."/>
            <person name="Hass B."/>
            <person name="Bruggner R."/>
            <person name="Lawson D."/>
            <person name="Bidwell S."/>
            <person name="Joardar V."/>
            <person name="Caler E."/>
            <person name="Walenz B."/>
            <person name="Inman J."/>
            <person name="Schobel S."/>
            <person name="Galinsky K."/>
            <person name="Amedeo P."/>
            <person name="Strausberg R."/>
        </authorList>
    </citation>
    <scope>NUCLEOTIDE SEQUENCE</scope>
    <source>
        <strain evidence="9">USDA</strain>
    </source>
</reference>
<dbReference type="GO" id="GO:0003755">
    <property type="term" value="F:peptidyl-prolyl cis-trans isomerase activity"/>
    <property type="evidence" value="ECO:0007669"/>
    <property type="project" value="InterPro"/>
</dbReference>
<dbReference type="Gene3D" id="2.40.100.10">
    <property type="entry name" value="Cyclophilin-like"/>
    <property type="match status" value="1"/>
</dbReference>
<dbReference type="EMBL" id="DS235430">
    <property type="protein sequence ID" value="EEB15623.1"/>
    <property type="molecule type" value="Genomic_DNA"/>
</dbReference>
<evidence type="ECO:0000256" key="4">
    <source>
        <dbReference type="ARBA" id="ARBA00040027"/>
    </source>
</evidence>
<dbReference type="InterPro" id="IPR020892">
    <property type="entry name" value="Cyclophilin-type_PPIase_CS"/>
</dbReference>
<dbReference type="CTD" id="8240262"/>
<reference evidence="9" key="2">
    <citation type="submission" date="2007-04" db="EMBL/GenBank/DDBJ databases">
        <title>The genome of the human body louse.</title>
        <authorList>
            <consortium name="The Human Body Louse Genome Consortium"/>
            <person name="Kirkness E."/>
            <person name="Walenz B."/>
            <person name="Hass B."/>
            <person name="Bruggner R."/>
            <person name="Strausberg R."/>
        </authorList>
    </citation>
    <scope>NUCLEOTIDE SEQUENCE</scope>
    <source>
        <strain evidence="9">USDA</strain>
    </source>
</reference>
<dbReference type="PROSITE" id="PS00170">
    <property type="entry name" value="CSA_PPIASE_1"/>
    <property type="match status" value="1"/>
</dbReference>
<dbReference type="OrthoDB" id="442970at2759"/>
<dbReference type="Proteomes" id="UP000009046">
    <property type="component" value="Unassembled WGS sequence"/>
</dbReference>
<dbReference type="EMBL" id="AAZO01004415">
    <property type="status" value="NOT_ANNOTATED_CDS"/>
    <property type="molecule type" value="Genomic_DNA"/>
</dbReference>
<dbReference type="EnsemblMetazoa" id="PHUM377470-RA">
    <property type="protein sequence ID" value="PHUM377470-PA"/>
    <property type="gene ID" value="PHUM377470"/>
</dbReference>
<comment type="subunit">
    <text evidence="6">Part of the activated spliceosome B/catalytic step 1 spliceosome, one of the forms of the spliceosome which has a well-formed active site but still cannot catalyze the branching reaction and is composed at least of 52 proteins, the U2, U5 and U6 snRNAs and the pre-mRNA. Recruited during early steps of activated spliceosome B maturation, it is probably one of the first proteins released from this complex as he matures to the spliceosome C complex. Component of the minor spliceosome, which splices U12-type introns.</text>
</comment>
<gene>
    <name evidence="10" type="primary">8240262</name>
    <name evidence="9" type="ORF">Phum_PHUM377470</name>
</gene>
<dbReference type="PROSITE" id="PS50072">
    <property type="entry name" value="CSA_PPIASE_2"/>
    <property type="match status" value="1"/>
</dbReference>
<name>E0VQG7_PEDHC</name>
<dbReference type="FunFam" id="2.40.100.10:FF:000007">
    <property type="entry name" value="Peptidyl-prolyl cis-trans isomerase CWC27 homolog"/>
    <property type="match status" value="1"/>
</dbReference>
<accession>E0VQG7</accession>
<dbReference type="FunCoup" id="E0VQG7">
    <property type="interactions" value="828"/>
</dbReference>
<feature type="region of interest" description="Disordered" evidence="7">
    <location>
        <begin position="404"/>
        <end position="423"/>
    </location>
</feature>
<feature type="compositionally biased region" description="Basic and acidic residues" evidence="7">
    <location>
        <begin position="285"/>
        <end position="294"/>
    </location>
</feature>
<feature type="domain" description="PPIase cyclophilin-type" evidence="8">
    <location>
        <begin position="19"/>
        <end position="166"/>
    </location>
</feature>
<evidence type="ECO:0000256" key="7">
    <source>
        <dbReference type="SAM" id="MobiDB-lite"/>
    </source>
</evidence>
<keyword evidence="9" id="KW-0413">Isomerase</keyword>
<feature type="region of interest" description="Disordered" evidence="7">
    <location>
        <begin position="448"/>
        <end position="472"/>
    </location>
</feature>
<dbReference type="InterPro" id="IPR029000">
    <property type="entry name" value="Cyclophilin-like_dom_sf"/>
</dbReference>
<evidence type="ECO:0000256" key="6">
    <source>
        <dbReference type="ARBA" id="ARBA00046368"/>
    </source>
</evidence>
<dbReference type="GO" id="GO:0006457">
    <property type="term" value="P:protein folding"/>
    <property type="evidence" value="ECO:0007669"/>
    <property type="project" value="InterPro"/>
</dbReference>
<dbReference type="eggNOG" id="KOG0885">
    <property type="taxonomic scope" value="Eukaryota"/>
</dbReference>
<dbReference type="HOGENOM" id="CLU_012062_14_4_1"/>
<dbReference type="AlphaFoldDB" id="E0VQG7"/>
<evidence type="ECO:0000313" key="10">
    <source>
        <dbReference type="EnsemblMetazoa" id="PHUM377470-PA"/>
    </source>
</evidence>
<dbReference type="OMA" id="DDWYDVY"/>
<proteinExistence type="inferred from homology"/>
<sequence>MSNIYIQEPPTCGKVLLTTTVGDIDIELWSKETPKACRNFVQLIMEGYYDGTIFHRIVKGFIAQGGDPTGTGQGGESIYGQPFKDEFHSRLRFCRRGLVAMANSGKNDNGSQFFFTFAPCTELQNKHTIFGKVTGETIYNMIKLEEAVTDENECPLYPQKIIKAEILNNPFPDIVPRFLPEKKIKKKKKEKAEAGIKNFKLLSFGEEAQEDEEENKEANLNLPCKSKSTHDVLNDPDLSSKTIIEESNFFSNEIETESKSSNLDAATVKNKIKRKFEILEKAKSKKENNEKCDNPENESSESNVNLKKQKLQEIHKEIESLKRDYQKNRIKKNEVVEQRETKKIENDKTMENNELVKEYKNNLEKYRNLKNSIPSKRSDRESMTLKLLDGFKKTLQNIKDKTDDKETFLHNSPAEAEDKNENYDNKSWLAHKLNFEGEMPVIAKDANTKNDDWFDITDPRNPINKRRREKKK</sequence>